<dbReference type="SUPFAM" id="SSF52374">
    <property type="entry name" value="Nucleotidylyl transferase"/>
    <property type="match status" value="2"/>
</dbReference>
<evidence type="ECO:0000256" key="16">
    <source>
        <dbReference type="SAM" id="MobiDB-lite"/>
    </source>
</evidence>
<feature type="active site" description="Proton donor" evidence="15">
    <location>
        <position position="73"/>
    </location>
</feature>
<evidence type="ECO:0000256" key="12">
    <source>
        <dbReference type="ARBA" id="ARBA00048258"/>
    </source>
</evidence>
<evidence type="ECO:0000313" key="18">
    <source>
        <dbReference type="Proteomes" id="UP000325598"/>
    </source>
</evidence>
<evidence type="ECO:0000256" key="3">
    <source>
        <dbReference type="ARBA" id="ARBA00009256"/>
    </source>
</evidence>
<evidence type="ECO:0000256" key="14">
    <source>
        <dbReference type="ARBA" id="ARBA00077433"/>
    </source>
</evidence>
<evidence type="ECO:0000256" key="13">
    <source>
        <dbReference type="ARBA" id="ARBA00055042"/>
    </source>
</evidence>
<keyword evidence="6 15" id="KW-0963">Cytoplasm</keyword>
<keyword evidence="18" id="KW-1185">Reference proteome</keyword>
<organism evidence="17 18">
    <name type="scientific">Streptomyces angustmyceticus</name>
    <dbReference type="NCBI Taxonomy" id="285578"/>
    <lineage>
        <taxon>Bacteria</taxon>
        <taxon>Bacillati</taxon>
        <taxon>Actinomycetota</taxon>
        <taxon>Actinomycetes</taxon>
        <taxon>Kitasatosporales</taxon>
        <taxon>Streptomycetaceae</taxon>
        <taxon>Streptomyces</taxon>
    </lineage>
</organism>
<evidence type="ECO:0000256" key="15">
    <source>
        <dbReference type="HAMAP-Rule" id="MF_00158"/>
    </source>
</evidence>
<comment type="pathway">
    <text evidence="2 15">Cofactor biosynthesis; (R)-pantothenate biosynthesis; (R)-pantothenate from (R)-pantoate and beta-alanine: step 1/1.</text>
</comment>
<feature type="region of interest" description="Disordered" evidence="16">
    <location>
        <begin position="373"/>
        <end position="433"/>
    </location>
</feature>
<sequence>MTSSPQSPDPAEPTDASCQTQPMDASRQAPPPETAHPTDPTRLVHTAAALRELPRRAGARAVVMTMGALHEGHATLIRAARRRVGPQGQVVVTVFVNPLQFGAGEDLDRYPRTLDADVELAAAAGADAVFAPSADEVYPGGEPQIRIAAGPMGTLLEGASRPGHFDGVLTVVAKLLHLTAPDIALYGQKDAQQLAVISRMAADLNFPVEIIGVPTVREEDGLALSSRNRYLSAPERTTALALSAALFAARDRLAAEEALRARAASVGHAAQHRSAALAALGEDRAAADAHAVAYAAAGPPHGPSVARAAARAVLEDAARLDPPLTLDYLALVDPSDFTEIPDAYEGEAVLAVAAKVGTTRLIDNIRLVFGAGRTRPSTAHRDSTTPQDGTTAHAGATGQHRTTPQESRTTPAPTHTAPTPPPTTPQGPLGATR</sequence>
<feature type="binding site" evidence="15">
    <location>
        <position position="100"/>
    </location>
    <ligand>
        <name>beta-alanine</name>
        <dbReference type="ChEBI" id="CHEBI:57966"/>
    </ligand>
</feature>
<feature type="binding site" evidence="15">
    <location>
        <position position="100"/>
    </location>
    <ligand>
        <name>(R)-pantoate</name>
        <dbReference type="ChEBI" id="CHEBI:15980"/>
    </ligand>
</feature>
<comment type="subcellular location">
    <subcellularLocation>
        <location evidence="1 15">Cytoplasm</location>
    </subcellularLocation>
</comment>
<comment type="similarity">
    <text evidence="3 15">Belongs to the pantothenate synthetase family.</text>
</comment>
<keyword evidence="10 15" id="KW-0067">ATP-binding</keyword>
<evidence type="ECO:0000256" key="2">
    <source>
        <dbReference type="ARBA" id="ARBA00004990"/>
    </source>
</evidence>
<comment type="miscellaneous">
    <text evidence="15">The reaction proceeds by a bi uni uni bi ping pong mechanism.</text>
</comment>
<keyword evidence="8 15" id="KW-0566">Pantothenate biosynthesis</keyword>
<dbReference type="Gene3D" id="3.40.50.620">
    <property type="entry name" value="HUPs"/>
    <property type="match status" value="1"/>
</dbReference>
<dbReference type="GO" id="GO:0004592">
    <property type="term" value="F:pantoate-beta-alanine ligase activity"/>
    <property type="evidence" value="ECO:0007669"/>
    <property type="project" value="UniProtKB-UniRule"/>
</dbReference>
<evidence type="ECO:0000256" key="11">
    <source>
        <dbReference type="ARBA" id="ARBA00032806"/>
    </source>
</evidence>
<dbReference type="AlphaFoldDB" id="A0A5J4LHN5"/>
<feature type="binding site" evidence="15">
    <location>
        <position position="216"/>
    </location>
    <ligand>
        <name>ATP</name>
        <dbReference type="ChEBI" id="CHEBI:30616"/>
    </ligand>
</feature>
<evidence type="ECO:0000256" key="5">
    <source>
        <dbReference type="ARBA" id="ARBA00014155"/>
    </source>
</evidence>
<comment type="caution">
    <text evidence="17">The sequence shown here is derived from an EMBL/GenBank/DDBJ whole genome shotgun (WGS) entry which is preliminary data.</text>
</comment>
<dbReference type="InterPro" id="IPR042176">
    <property type="entry name" value="Pantoate_ligase_C"/>
</dbReference>
<dbReference type="PANTHER" id="PTHR21299">
    <property type="entry name" value="CYTIDYLATE KINASE/PANTOATE-BETA-ALANINE LIGASE"/>
    <property type="match status" value="1"/>
</dbReference>
<reference evidence="17 18" key="1">
    <citation type="submission" date="2019-10" db="EMBL/GenBank/DDBJ databases">
        <title>Whole genome shotgun sequence of Streptomyces angustmyceticus NBRC 3934.</title>
        <authorList>
            <person name="Hosoyama A."/>
            <person name="Ichikawa N."/>
            <person name="Kimura A."/>
            <person name="Kitahashi Y."/>
            <person name="Komaki H."/>
            <person name="Uohara A."/>
        </authorList>
    </citation>
    <scope>NUCLEOTIDE SEQUENCE [LARGE SCALE GENOMIC DNA]</scope>
    <source>
        <strain evidence="17 18">NBRC 3934</strain>
    </source>
</reference>
<evidence type="ECO:0000256" key="7">
    <source>
        <dbReference type="ARBA" id="ARBA00022598"/>
    </source>
</evidence>
<dbReference type="GO" id="GO:0005829">
    <property type="term" value="C:cytosol"/>
    <property type="evidence" value="ECO:0007669"/>
    <property type="project" value="TreeGrafter"/>
</dbReference>
<proteinExistence type="inferred from homology"/>
<evidence type="ECO:0000256" key="10">
    <source>
        <dbReference type="ARBA" id="ARBA00022840"/>
    </source>
</evidence>
<feature type="binding site" evidence="15">
    <location>
        <begin position="224"/>
        <end position="227"/>
    </location>
    <ligand>
        <name>ATP</name>
        <dbReference type="ChEBI" id="CHEBI:30616"/>
    </ligand>
</feature>
<name>A0A5J4LHN5_9ACTN</name>
<evidence type="ECO:0000256" key="4">
    <source>
        <dbReference type="ARBA" id="ARBA00012219"/>
    </source>
</evidence>
<keyword evidence="9 15" id="KW-0547">Nucleotide-binding</keyword>
<feature type="binding site" evidence="15">
    <location>
        <position position="193"/>
    </location>
    <ligand>
        <name>(R)-pantoate</name>
        <dbReference type="ChEBI" id="CHEBI:15980"/>
    </ligand>
</feature>
<feature type="compositionally biased region" description="Polar residues" evidence="16">
    <location>
        <begin position="399"/>
        <end position="408"/>
    </location>
</feature>
<feature type="binding site" evidence="15">
    <location>
        <begin position="66"/>
        <end position="73"/>
    </location>
    <ligand>
        <name>ATP</name>
        <dbReference type="ChEBI" id="CHEBI:30616"/>
    </ligand>
</feature>
<dbReference type="UniPathway" id="UPA00028">
    <property type="reaction ID" value="UER00005"/>
</dbReference>
<dbReference type="InterPro" id="IPR003721">
    <property type="entry name" value="Pantoate_ligase"/>
</dbReference>
<dbReference type="Proteomes" id="UP000325598">
    <property type="component" value="Unassembled WGS sequence"/>
</dbReference>
<evidence type="ECO:0000313" key="17">
    <source>
        <dbReference type="EMBL" id="GES31080.1"/>
    </source>
</evidence>
<evidence type="ECO:0000256" key="9">
    <source>
        <dbReference type="ARBA" id="ARBA00022741"/>
    </source>
</evidence>
<evidence type="ECO:0000256" key="6">
    <source>
        <dbReference type="ARBA" id="ARBA00022490"/>
    </source>
</evidence>
<comment type="function">
    <text evidence="13 15">Catalyzes the condensation of pantoate with beta-alanine in an ATP-dependent reaction via a pantoyl-adenylate intermediate.</text>
</comment>
<dbReference type="PANTHER" id="PTHR21299:SF1">
    <property type="entry name" value="PANTOATE--BETA-ALANINE LIGASE"/>
    <property type="match status" value="1"/>
</dbReference>
<protein>
    <recommendedName>
        <fullName evidence="5 15">Pantothenate synthetase</fullName>
        <shortName evidence="15">PS</shortName>
        <ecNumber evidence="4 15">6.3.2.1</ecNumber>
    </recommendedName>
    <alternativeName>
        <fullName evidence="14 15">Pantoate--beta-alanine ligase</fullName>
    </alternativeName>
    <alternativeName>
        <fullName evidence="11 15">Pantoate-activating enzyme</fullName>
    </alternativeName>
</protein>
<feature type="region of interest" description="Disordered" evidence="16">
    <location>
        <begin position="1"/>
        <end position="41"/>
    </location>
</feature>
<dbReference type="GO" id="GO:0005524">
    <property type="term" value="F:ATP binding"/>
    <property type="evidence" value="ECO:0007669"/>
    <property type="project" value="UniProtKB-KW"/>
</dbReference>
<dbReference type="FunFam" id="3.40.50.620:FF:000114">
    <property type="entry name" value="Pantothenate synthetase"/>
    <property type="match status" value="1"/>
</dbReference>
<comment type="catalytic activity">
    <reaction evidence="12 15">
        <text>(R)-pantoate + beta-alanine + ATP = (R)-pantothenate + AMP + diphosphate + H(+)</text>
        <dbReference type="Rhea" id="RHEA:10912"/>
        <dbReference type="ChEBI" id="CHEBI:15378"/>
        <dbReference type="ChEBI" id="CHEBI:15980"/>
        <dbReference type="ChEBI" id="CHEBI:29032"/>
        <dbReference type="ChEBI" id="CHEBI:30616"/>
        <dbReference type="ChEBI" id="CHEBI:33019"/>
        <dbReference type="ChEBI" id="CHEBI:57966"/>
        <dbReference type="ChEBI" id="CHEBI:456215"/>
        <dbReference type="EC" id="6.3.2.1"/>
    </reaction>
</comment>
<dbReference type="GO" id="GO:0015940">
    <property type="term" value="P:pantothenate biosynthetic process"/>
    <property type="evidence" value="ECO:0007669"/>
    <property type="project" value="UniProtKB-UniRule"/>
</dbReference>
<accession>A0A5J4LHN5</accession>
<keyword evidence="7 15" id="KW-0436">Ligase</keyword>
<feature type="binding site" evidence="15">
    <location>
        <begin position="187"/>
        <end position="190"/>
    </location>
    <ligand>
        <name>ATP</name>
        <dbReference type="ChEBI" id="CHEBI:30616"/>
    </ligand>
</feature>
<evidence type="ECO:0000256" key="1">
    <source>
        <dbReference type="ARBA" id="ARBA00004496"/>
    </source>
</evidence>
<comment type="subunit">
    <text evidence="15">Homodimer.</text>
</comment>
<dbReference type="NCBIfam" id="TIGR00018">
    <property type="entry name" value="panC"/>
    <property type="match status" value="1"/>
</dbReference>
<dbReference type="EC" id="6.3.2.1" evidence="4 15"/>
<dbReference type="InterPro" id="IPR014729">
    <property type="entry name" value="Rossmann-like_a/b/a_fold"/>
</dbReference>
<dbReference type="EMBL" id="BLAG01000009">
    <property type="protein sequence ID" value="GES31080.1"/>
    <property type="molecule type" value="Genomic_DNA"/>
</dbReference>
<gene>
    <name evidence="15 17" type="primary">panC</name>
    <name evidence="17" type="ORF">San01_35670</name>
</gene>
<evidence type="ECO:0000256" key="8">
    <source>
        <dbReference type="ARBA" id="ARBA00022655"/>
    </source>
</evidence>
<dbReference type="Pfam" id="PF02569">
    <property type="entry name" value="Pantoate_ligase"/>
    <property type="match status" value="1"/>
</dbReference>
<dbReference type="HAMAP" id="MF_00158">
    <property type="entry name" value="PanC"/>
    <property type="match status" value="1"/>
</dbReference>
<dbReference type="Gene3D" id="3.30.1300.10">
    <property type="entry name" value="Pantoate-beta-alanine ligase, C-terminal domain"/>
    <property type="match status" value="1"/>
</dbReference>